<gene>
    <name evidence="2" type="ORF">TNIN_21671</name>
</gene>
<protein>
    <submittedName>
        <fullName evidence="2">Uncharacterized protein</fullName>
    </submittedName>
</protein>
<dbReference type="Proteomes" id="UP000886998">
    <property type="component" value="Unassembled WGS sequence"/>
</dbReference>
<feature type="compositionally biased region" description="Polar residues" evidence="1">
    <location>
        <begin position="112"/>
        <end position="122"/>
    </location>
</feature>
<dbReference type="AlphaFoldDB" id="A0A8X6XYH1"/>
<organism evidence="2 3">
    <name type="scientific">Trichonephila inaurata madagascariensis</name>
    <dbReference type="NCBI Taxonomy" id="2747483"/>
    <lineage>
        <taxon>Eukaryota</taxon>
        <taxon>Metazoa</taxon>
        <taxon>Ecdysozoa</taxon>
        <taxon>Arthropoda</taxon>
        <taxon>Chelicerata</taxon>
        <taxon>Arachnida</taxon>
        <taxon>Araneae</taxon>
        <taxon>Araneomorphae</taxon>
        <taxon>Entelegynae</taxon>
        <taxon>Araneoidea</taxon>
        <taxon>Nephilidae</taxon>
        <taxon>Trichonephila</taxon>
        <taxon>Trichonephila inaurata</taxon>
    </lineage>
</organism>
<evidence type="ECO:0000313" key="3">
    <source>
        <dbReference type="Proteomes" id="UP000886998"/>
    </source>
</evidence>
<proteinExistence type="predicted"/>
<accession>A0A8X6XYH1</accession>
<dbReference type="EMBL" id="BMAV01013407">
    <property type="protein sequence ID" value="GFY61062.1"/>
    <property type="molecule type" value="Genomic_DNA"/>
</dbReference>
<comment type="caution">
    <text evidence="2">The sequence shown here is derived from an EMBL/GenBank/DDBJ whole genome shotgun (WGS) entry which is preliminary data.</text>
</comment>
<evidence type="ECO:0000256" key="1">
    <source>
        <dbReference type="SAM" id="MobiDB-lite"/>
    </source>
</evidence>
<evidence type="ECO:0000313" key="2">
    <source>
        <dbReference type="EMBL" id="GFY61062.1"/>
    </source>
</evidence>
<feature type="region of interest" description="Disordered" evidence="1">
    <location>
        <begin position="102"/>
        <end position="122"/>
    </location>
</feature>
<name>A0A8X6XYH1_9ARAC</name>
<keyword evidence="3" id="KW-1185">Reference proteome</keyword>
<reference evidence="2" key="1">
    <citation type="submission" date="2020-08" db="EMBL/GenBank/DDBJ databases">
        <title>Multicomponent nature underlies the extraordinary mechanical properties of spider dragline silk.</title>
        <authorList>
            <person name="Kono N."/>
            <person name="Nakamura H."/>
            <person name="Mori M."/>
            <person name="Yoshida Y."/>
            <person name="Ohtoshi R."/>
            <person name="Malay A.D."/>
            <person name="Moran D.A.P."/>
            <person name="Tomita M."/>
            <person name="Numata K."/>
            <person name="Arakawa K."/>
        </authorList>
    </citation>
    <scope>NUCLEOTIDE SEQUENCE</scope>
</reference>
<sequence length="152" mass="16462">MIIILALPSSHQAPPGPLGYGYCCSRTSGFWGKVFIGAPAGYRIFPKNRHKPRSPGPPPIPLRPLVLLVLLSPLELLEFPLPRNCWTHAPIAAPCSRPSAMVTEPSPGKGIPNTTDRSCGTSPGNGLRTRIWSWVGKLGFGLTPLAWTWKAF</sequence>